<evidence type="ECO:0000256" key="3">
    <source>
        <dbReference type="ARBA" id="ARBA00022833"/>
    </source>
</evidence>
<comment type="caution">
    <text evidence="8">The sequence shown here is derived from an EMBL/GenBank/DDBJ whole genome shotgun (WGS) entry which is preliminary data.</text>
</comment>
<feature type="region of interest" description="Disordered" evidence="6">
    <location>
        <begin position="168"/>
        <end position="201"/>
    </location>
</feature>
<feature type="compositionally biased region" description="Polar residues" evidence="6">
    <location>
        <begin position="109"/>
        <end position="122"/>
    </location>
</feature>
<name>A0AAV4B0L4_9GAST</name>
<evidence type="ECO:0000259" key="7">
    <source>
        <dbReference type="PROSITE" id="PS50950"/>
    </source>
</evidence>
<sequence>MPSTKTKKKPRLETSPLIATSRQVMSQVSEARCRRWVINSRRADLDRKSAEALSKGNVLCSEHFESHLLRRANSKNFLRRNSVPTTFHIPNPPPQLTPSRPAPKVRISETFSPDITLPQSSDPPAEPGSDQPAEPGPSNLELISSHENQVKTLKRKLNSEKFRNFHLTKKLKTSKSTRDNTSESEQATAEKEQVEKLLQNI</sequence>
<evidence type="ECO:0000256" key="2">
    <source>
        <dbReference type="ARBA" id="ARBA00022771"/>
    </source>
</evidence>
<dbReference type="PROSITE" id="PS50950">
    <property type="entry name" value="ZF_THAP"/>
    <property type="match status" value="1"/>
</dbReference>
<evidence type="ECO:0000256" key="6">
    <source>
        <dbReference type="SAM" id="MobiDB-lite"/>
    </source>
</evidence>
<dbReference type="SUPFAM" id="SSF57716">
    <property type="entry name" value="Glucocorticoid receptor-like (DNA-binding domain)"/>
    <property type="match status" value="1"/>
</dbReference>
<dbReference type="GO" id="GO:0008270">
    <property type="term" value="F:zinc ion binding"/>
    <property type="evidence" value="ECO:0007669"/>
    <property type="project" value="UniProtKB-KW"/>
</dbReference>
<feature type="domain" description="THAP-type" evidence="7">
    <location>
        <begin position="1"/>
        <end position="87"/>
    </location>
</feature>
<dbReference type="AlphaFoldDB" id="A0AAV4B0L4"/>
<proteinExistence type="predicted"/>
<dbReference type="EMBL" id="BLXT01004521">
    <property type="protein sequence ID" value="GFO14046.1"/>
    <property type="molecule type" value="Genomic_DNA"/>
</dbReference>
<keyword evidence="9" id="KW-1185">Reference proteome</keyword>
<keyword evidence="1" id="KW-0479">Metal-binding</keyword>
<accession>A0AAV4B0L4</accession>
<dbReference type="GO" id="GO:0003677">
    <property type="term" value="F:DNA binding"/>
    <property type="evidence" value="ECO:0007669"/>
    <property type="project" value="UniProtKB-UniRule"/>
</dbReference>
<dbReference type="SMART" id="SM00980">
    <property type="entry name" value="THAP"/>
    <property type="match status" value="1"/>
</dbReference>
<evidence type="ECO:0000256" key="1">
    <source>
        <dbReference type="ARBA" id="ARBA00022723"/>
    </source>
</evidence>
<gene>
    <name evidence="8" type="ORF">PoB_004055100</name>
</gene>
<dbReference type="Pfam" id="PF05485">
    <property type="entry name" value="THAP"/>
    <property type="match status" value="1"/>
</dbReference>
<keyword evidence="2 5" id="KW-0863">Zinc-finger</keyword>
<protein>
    <submittedName>
        <fullName evidence="8">52 kDa repressor of the inhibitor of the protein kinase</fullName>
    </submittedName>
</protein>
<feature type="region of interest" description="Disordered" evidence="6">
    <location>
        <begin position="83"/>
        <end position="143"/>
    </location>
</feature>
<evidence type="ECO:0000256" key="4">
    <source>
        <dbReference type="ARBA" id="ARBA00023125"/>
    </source>
</evidence>
<dbReference type="Proteomes" id="UP000735302">
    <property type="component" value="Unassembled WGS sequence"/>
</dbReference>
<reference evidence="8 9" key="1">
    <citation type="journal article" date="2021" name="Elife">
        <title>Chloroplast acquisition without the gene transfer in kleptoplastic sea slugs, Plakobranchus ocellatus.</title>
        <authorList>
            <person name="Maeda T."/>
            <person name="Takahashi S."/>
            <person name="Yoshida T."/>
            <person name="Shimamura S."/>
            <person name="Takaki Y."/>
            <person name="Nagai Y."/>
            <person name="Toyoda A."/>
            <person name="Suzuki Y."/>
            <person name="Arimoto A."/>
            <person name="Ishii H."/>
            <person name="Satoh N."/>
            <person name="Nishiyama T."/>
            <person name="Hasebe M."/>
            <person name="Maruyama T."/>
            <person name="Minagawa J."/>
            <person name="Obokata J."/>
            <person name="Shigenobu S."/>
        </authorList>
    </citation>
    <scope>NUCLEOTIDE SEQUENCE [LARGE SCALE GENOMIC DNA]</scope>
</reference>
<evidence type="ECO:0000256" key="5">
    <source>
        <dbReference type="PROSITE-ProRule" id="PRU00309"/>
    </source>
</evidence>
<evidence type="ECO:0000313" key="8">
    <source>
        <dbReference type="EMBL" id="GFO14046.1"/>
    </source>
</evidence>
<evidence type="ECO:0000313" key="9">
    <source>
        <dbReference type="Proteomes" id="UP000735302"/>
    </source>
</evidence>
<dbReference type="InterPro" id="IPR006612">
    <property type="entry name" value="THAP_Znf"/>
</dbReference>
<keyword evidence="3" id="KW-0862">Zinc</keyword>
<keyword evidence="4 5" id="KW-0238">DNA-binding</keyword>
<organism evidence="8 9">
    <name type="scientific">Plakobranchus ocellatus</name>
    <dbReference type="NCBI Taxonomy" id="259542"/>
    <lineage>
        <taxon>Eukaryota</taxon>
        <taxon>Metazoa</taxon>
        <taxon>Spiralia</taxon>
        <taxon>Lophotrochozoa</taxon>
        <taxon>Mollusca</taxon>
        <taxon>Gastropoda</taxon>
        <taxon>Heterobranchia</taxon>
        <taxon>Euthyneura</taxon>
        <taxon>Panpulmonata</taxon>
        <taxon>Sacoglossa</taxon>
        <taxon>Placobranchoidea</taxon>
        <taxon>Plakobranchidae</taxon>
        <taxon>Plakobranchus</taxon>
    </lineage>
</organism>